<evidence type="ECO:0000256" key="3">
    <source>
        <dbReference type="ARBA" id="ARBA00022692"/>
    </source>
</evidence>
<organism evidence="8">
    <name type="scientific">Caldilineaceae bacterium SB0661_bin_32</name>
    <dbReference type="NCBI Taxonomy" id="2605255"/>
    <lineage>
        <taxon>Bacteria</taxon>
        <taxon>Bacillati</taxon>
        <taxon>Chloroflexota</taxon>
        <taxon>Caldilineae</taxon>
        <taxon>Caldilineales</taxon>
        <taxon>Caldilineaceae</taxon>
    </lineage>
</organism>
<evidence type="ECO:0000256" key="5">
    <source>
        <dbReference type="ARBA" id="ARBA00023136"/>
    </source>
</evidence>
<comment type="subcellular location">
    <subcellularLocation>
        <location evidence="1">Cell membrane</location>
        <topology evidence="1">Multi-pass membrane protein</topology>
    </subcellularLocation>
</comment>
<reference evidence="8" key="1">
    <citation type="submission" date="2019-09" db="EMBL/GenBank/DDBJ databases">
        <title>Characterisation of the sponge microbiome using genome-centric metagenomics.</title>
        <authorList>
            <person name="Engelberts J.P."/>
            <person name="Robbins S.J."/>
            <person name="De Goeij J.M."/>
            <person name="Aranda M."/>
            <person name="Bell S.C."/>
            <person name="Webster N.S."/>
        </authorList>
    </citation>
    <scope>NUCLEOTIDE SEQUENCE</scope>
    <source>
        <strain evidence="8">SB0661_bin_32</strain>
    </source>
</reference>
<keyword evidence="5" id="KW-0472">Membrane</keyword>
<name>A0A6B1D628_9CHLR</name>
<feature type="chain" id="PRO_5025446443" description="Single Cache domain-containing protein" evidence="6">
    <location>
        <begin position="22"/>
        <end position="153"/>
    </location>
</feature>
<dbReference type="Gene3D" id="3.30.450.20">
    <property type="entry name" value="PAS domain"/>
    <property type="match status" value="1"/>
</dbReference>
<comment type="caution">
    <text evidence="8">The sequence shown here is derived from an EMBL/GenBank/DDBJ whole genome shotgun (WGS) entry which is preliminary data.</text>
</comment>
<sequence length="153" mass="16853">MFTIRSVVLVIALLISGCAPIPTKSEPEAYAQALVQDAIRFYKREGLQAAIDRYSSSASVDGQWYVTMTDVASGTTIAHPDTSLIGADATAYVDITGYEFGKEAITVGEDGKWVSYVWENPESGKVERKYTWVVRYDGLIFGSGWYESVDESQ</sequence>
<evidence type="ECO:0000256" key="6">
    <source>
        <dbReference type="SAM" id="SignalP"/>
    </source>
</evidence>
<dbReference type="Pfam" id="PF17200">
    <property type="entry name" value="sCache_2"/>
    <property type="match status" value="1"/>
</dbReference>
<evidence type="ECO:0000313" key="8">
    <source>
        <dbReference type="EMBL" id="MYC95371.1"/>
    </source>
</evidence>
<keyword evidence="4" id="KW-1133">Transmembrane helix</keyword>
<evidence type="ECO:0000256" key="2">
    <source>
        <dbReference type="ARBA" id="ARBA00022475"/>
    </source>
</evidence>
<protein>
    <recommendedName>
        <fullName evidence="7">Single Cache domain-containing protein</fullName>
    </recommendedName>
</protein>
<proteinExistence type="predicted"/>
<feature type="domain" description="Single Cache" evidence="7">
    <location>
        <begin position="61"/>
        <end position="137"/>
    </location>
</feature>
<dbReference type="AlphaFoldDB" id="A0A6B1D628"/>
<evidence type="ECO:0000259" key="7">
    <source>
        <dbReference type="Pfam" id="PF17200"/>
    </source>
</evidence>
<keyword evidence="2" id="KW-1003">Cell membrane</keyword>
<evidence type="ECO:0000256" key="4">
    <source>
        <dbReference type="ARBA" id="ARBA00022989"/>
    </source>
</evidence>
<dbReference type="EMBL" id="VXMH01000055">
    <property type="protein sequence ID" value="MYC95371.1"/>
    <property type="molecule type" value="Genomic_DNA"/>
</dbReference>
<gene>
    <name evidence="8" type="ORF">F4X14_10395</name>
</gene>
<dbReference type="PROSITE" id="PS51257">
    <property type="entry name" value="PROKAR_LIPOPROTEIN"/>
    <property type="match status" value="1"/>
</dbReference>
<accession>A0A6B1D628</accession>
<keyword evidence="6" id="KW-0732">Signal</keyword>
<dbReference type="GO" id="GO:0005886">
    <property type="term" value="C:plasma membrane"/>
    <property type="evidence" value="ECO:0007669"/>
    <property type="project" value="UniProtKB-SubCell"/>
</dbReference>
<evidence type="ECO:0000256" key="1">
    <source>
        <dbReference type="ARBA" id="ARBA00004651"/>
    </source>
</evidence>
<dbReference type="InterPro" id="IPR033480">
    <property type="entry name" value="sCache_2"/>
</dbReference>
<keyword evidence="3" id="KW-0812">Transmembrane</keyword>
<feature type="signal peptide" evidence="6">
    <location>
        <begin position="1"/>
        <end position="21"/>
    </location>
</feature>